<dbReference type="SUPFAM" id="SSF51126">
    <property type="entry name" value="Pectin lyase-like"/>
    <property type="match status" value="1"/>
</dbReference>
<reference evidence="2" key="1">
    <citation type="submission" date="2010-07" db="EMBL/GenBank/DDBJ databases">
        <authorList>
            <consortium name="CONSOLIDER consortium CSD2007-00005"/>
            <person name="Guazzaroni M.-E."/>
            <person name="Richter M."/>
            <person name="Garcia-Salamanca A."/>
            <person name="Yarza P."/>
            <person name="Ferrer M."/>
        </authorList>
    </citation>
    <scope>NUCLEOTIDE SEQUENCE</scope>
</reference>
<comment type="caution">
    <text evidence="2">The sequence shown here is derived from an EMBL/GenBank/DDBJ whole genome shotgun (WGS) entry which is preliminary data.</text>
</comment>
<sequence>MKPKIILIFLLYSLVLFAQTSGFVVNVDKASTTYLTWKVPGNYTGYDSLHFVVKPCTTSGTCAQVVKKNCGVSYSKPYTTLTCTLYVDETASFNAAKYYFSIYAYGTDTVAVRSGTFNLQLNGQTPTDGIATATPYYTIALDTPNVANTFIVGQDSNNIWYRRTANAVRTILGIDTLTGATLIPDSVVYPYELDTLFTKTSHIVNVKEFGAVGDSTADDTDAIEAALTAVKQSTYGAVKLYFPYGIYRITSKITVQNLVGAIWEGEQGGRTFNYDGSILLWDGGNDDGMFEFNYVKNCTFEGLRFESSDDSTNRAWFGVKFKDDNGTLVSSSGNVFSNCQWANFDTALAYGDHNYNNDYNVSENKLEHCYFQNNVIGVFNAGATTASQNVNNYFYDTHFQAGTIGKTGFYWDGGHADFYSCSWGASVANAAFSCIYITGDRSLTQTMNIVGCYTEQTDYFIRTQYTDSTTYWNRSTAVNIIGSWLRCNNTGGDSTALYIYKNMNLVLMNTTVQGKVKWYPPTSTYPSITLLGRNNNFWDEIEWGRGGNTNNVISYDSAKVNLFSDQTIYGTKTIDDYLKFGTGLLWGVGADLFTTYNYTAGAGLYWDNTLKPNRAYGVKNIGDWSVFYFNSNPELVYKASSDFFYFHPDTTVASSDGSGAKTQFHQGDISVSDSTKGLMLKEESDGDWITLTGDTLDYLFNLIGLPDTTGKASGSVPKYKGDGTISWEADAGGAGSDSASYFEKNGAWHPTDSVKTIDELDAAYQPKDTDLDNPDLALNLLQDSLTVKLNRSEYSAGSGDMTKAVYDVNSNNRVDDADSLNGVAPASYMLKSDSTIYLTPADGNVAYQAKDTDLDNPDLALSLLQDSLTVKLNRSEMDLAPNLIQDSLDVKLNRSEYSAGSGDMTKAVYDVDDNGRIDDADSLGGTIASGYAKLASEQTFTAKQTFSNSITRFDGDSITVMGDFRYSTGYLTQAELSYLDGLDQSIVTLLAAKQATIPNIADTSKYIEYSDTTDGGKIATQYMIDSRTVAASTQTGMAMVHDGAWVLRTKTEVIDSLDLVINTNVQAYNADLNNPDLALNLLQDSLTVKLNRSEYSASSGDMTKAVYDLDDDGTVDDADSLGGTVASGYMLKSDSTIYLTPADGNVAYQPKDDDLTDLADGSLTASKVAGVADADYGDVTVSSGSWAVEDDSHNHVISNVDLLQDSLTAKANTAWFAISPSLIDDSITVKLNRSEMDLAPSLIQDSLTVKANRSELGTGAYATIANYAPLASPTFTGAITHAGIKIQTHTITTDSTLAAALCYGGVFYVTEAQTITLPAIASGMSLTFITVGAVAVSIDVNASDKMILDGTALADGDKATNTSTTGDMIVFTYYSADGWYAASGSNDGDLWTDGN</sequence>
<dbReference type="EMBL" id="ADZX01000754">
    <property type="protein sequence ID" value="EFK95508.1"/>
    <property type="molecule type" value="Genomic_DNA"/>
</dbReference>
<protein>
    <submittedName>
        <fullName evidence="2">Secreted protein</fullName>
    </submittedName>
</protein>
<organism evidence="2">
    <name type="scientific">sediment metagenome</name>
    <dbReference type="NCBI Taxonomy" id="749907"/>
    <lineage>
        <taxon>unclassified sequences</taxon>
        <taxon>metagenomes</taxon>
        <taxon>ecological metagenomes</taxon>
    </lineage>
</organism>
<dbReference type="Pfam" id="PF12708">
    <property type="entry name" value="Pect-lyase_RHGA_epim"/>
    <property type="match status" value="1"/>
</dbReference>
<feature type="domain" description="Rhamnogalacturonase A/B/Epimerase-like pectate lyase" evidence="1">
    <location>
        <begin position="203"/>
        <end position="254"/>
    </location>
</feature>
<name>D9PLQ1_9ZZZZ</name>
<gene>
    <name evidence="2" type="ORF">LDC_2474</name>
</gene>
<dbReference type="Gene3D" id="2.160.20.10">
    <property type="entry name" value="Single-stranded right-handed beta-helix, Pectin lyase-like"/>
    <property type="match status" value="1"/>
</dbReference>
<reference evidence="2" key="2">
    <citation type="journal article" date="2011" name="Microb. Ecol.">
        <title>Taxonomic and Functional Metagenomic Profiling of the Microbial Community in the Anoxic Sediment of a Sub-saline Shallow Lake (Laguna de Carrizo, Central Spain).</title>
        <authorList>
            <person name="Ferrer M."/>
            <person name="Guazzaroni M.E."/>
            <person name="Richter M."/>
            <person name="Garcia-Salamanca A."/>
            <person name="Yarza P."/>
            <person name="Suarez-Suarez A."/>
            <person name="Solano J."/>
            <person name="Alcaide M."/>
            <person name="van Dillewijn P."/>
            <person name="Molina-Henares M.A."/>
            <person name="Lopez-Cortes N."/>
            <person name="Al-Ramahi Y."/>
            <person name="Guerrero C."/>
            <person name="Acosta A."/>
            <person name="de Eugenio L.I."/>
            <person name="Martinez V."/>
            <person name="Marques S."/>
            <person name="Rojo F."/>
            <person name="Santero E."/>
            <person name="Genilloud O."/>
            <person name="Perez-Perez J."/>
            <person name="Rossello-Mora R."/>
            <person name="Ramos J.L."/>
        </authorList>
    </citation>
    <scope>NUCLEOTIDE SEQUENCE</scope>
</reference>
<dbReference type="InterPro" id="IPR012334">
    <property type="entry name" value="Pectin_lyas_fold"/>
</dbReference>
<evidence type="ECO:0000259" key="1">
    <source>
        <dbReference type="Pfam" id="PF12708"/>
    </source>
</evidence>
<proteinExistence type="predicted"/>
<dbReference type="InterPro" id="IPR011050">
    <property type="entry name" value="Pectin_lyase_fold/virulence"/>
</dbReference>
<accession>D9PLQ1</accession>
<dbReference type="InterPro" id="IPR024535">
    <property type="entry name" value="RHGA/B-epi-like_pectate_lyase"/>
</dbReference>
<evidence type="ECO:0000313" key="2">
    <source>
        <dbReference type="EMBL" id="EFK95508.1"/>
    </source>
</evidence>